<feature type="region of interest" description="Disordered" evidence="1">
    <location>
        <begin position="1"/>
        <end position="27"/>
    </location>
</feature>
<gene>
    <name evidence="2" type="ORF">CDAUBV1_LOCUS17538</name>
</gene>
<feature type="compositionally biased region" description="Polar residues" evidence="1">
    <location>
        <begin position="1"/>
        <end position="20"/>
    </location>
</feature>
<protein>
    <submittedName>
        <fullName evidence="2">Uncharacterized protein</fullName>
    </submittedName>
</protein>
<dbReference type="AlphaFoldDB" id="A0AAV2U0T8"/>
<comment type="caution">
    <text evidence="2">The sequence shown here is derived from an EMBL/GenBank/DDBJ whole genome shotgun (WGS) entry which is preliminary data.</text>
</comment>
<organism evidence="2 3">
    <name type="scientific">Calicophoron daubneyi</name>
    <name type="common">Rumen fluke</name>
    <name type="synonym">Paramphistomum daubneyi</name>
    <dbReference type="NCBI Taxonomy" id="300641"/>
    <lineage>
        <taxon>Eukaryota</taxon>
        <taxon>Metazoa</taxon>
        <taxon>Spiralia</taxon>
        <taxon>Lophotrochozoa</taxon>
        <taxon>Platyhelminthes</taxon>
        <taxon>Trematoda</taxon>
        <taxon>Digenea</taxon>
        <taxon>Plagiorchiida</taxon>
        <taxon>Pronocephalata</taxon>
        <taxon>Paramphistomoidea</taxon>
        <taxon>Paramphistomidae</taxon>
        <taxon>Calicophoron</taxon>
    </lineage>
</organism>
<dbReference type="EMBL" id="CAXLJL010001000">
    <property type="protein sequence ID" value="CAL5142292.1"/>
    <property type="molecule type" value="Genomic_DNA"/>
</dbReference>
<evidence type="ECO:0000313" key="2">
    <source>
        <dbReference type="EMBL" id="CAL5142292.1"/>
    </source>
</evidence>
<dbReference type="Proteomes" id="UP001497525">
    <property type="component" value="Unassembled WGS sequence"/>
</dbReference>
<name>A0AAV2U0T8_CALDB</name>
<sequence>MGSITSVCRRQSRAQQSGTQELGMKYEPMKVAGNSRFQDCSSSLGKMCTSESFEPPCSSVDVSTEMHSLLAEKSVDDGRCSGQRTTFRRGVSMTRGARTFSPQVLDRLSKRVPPEGFPEIYFKPIEADKTHSGNISTDILGESRTASKIQDTQLFGSPFPGHVVLNQGQYAGEKSLDTYLFDPRKDFYHLTYEDNPTEDLEEFYMDGAYSDVEHRVP</sequence>
<evidence type="ECO:0000256" key="1">
    <source>
        <dbReference type="SAM" id="MobiDB-lite"/>
    </source>
</evidence>
<evidence type="ECO:0000313" key="3">
    <source>
        <dbReference type="Proteomes" id="UP001497525"/>
    </source>
</evidence>
<reference evidence="2" key="1">
    <citation type="submission" date="2024-06" db="EMBL/GenBank/DDBJ databases">
        <authorList>
            <person name="Liu X."/>
            <person name="Lenzi L."/>
            <person name="Haldenby T S."/>
            <person name="Uol C."/>
        </authorList>
    </citation>
    <scope>NUCLEOTIDE SEQUENCE</scope>
</reference>
<proteinExistence type="predicted"/>
<accession>A0AAV2U0T8</accession>